<accession>A0A498IN42</accession>
<evidence type="ECO:0000313" key="2">
    <source>
        <dbReference type="EMBL" id="RXH83392.1"/>
    </source>
</evidence>
<organism evidence="2 3">
    <name type="scientific">Malus domestica</name>
    <name type="common">Apple</name>
    <name type="synonym">Pyrus malus</name>
    <dbReference type="NCBI Taxonomy" id="3750"/>
    <lineage>
        <taxon>Eukaryota</taxon>
        <taxon>Viridiplantae</taxon>
        <taxon>Streptophyta</taxon>
        <taxon>Embryophyta</taxon>
        <taxon>Tracheophyta</taxon>
        <taxon>Spermatophyta</taxon>
        <taxon>Magnoliopsida</taxon>
        <taxon>eudicotyledons</taxon>
        <taxon>Gunneridae</taxon>
        <taxon>Pentapetalae</taxon>
        <taxon>rosids</taxon>
        <taxon>fabids</taxon>
        <taxon>Rosales</taxon>
        <taxon>Rosaceae</taxon>
        <taxon>Amygdaloideae</taxon>
        <taxon>Maleae</taxon>
        <taxon>Malus</taxon>
    </lineage>
</organism>
<comment type="caution">
    <text evidence="2">The sequence shown here is derived from an EMBL/GenBank/DDBJ whole genome shotgun (WGS) entry which is preliminary data.</text>
</comment>
<name>A0A498IN42_MALDO</name>
<dbReference type="Proteomes" id="UP000290289">
    <property type="component" value="Chromosome 11"/>
</dbReference>
<feature type="compositionally biased region" description="Low complexity" evidence="1">
    <location>
        <begin position="12"/>
        <end position="29"/>
    </location>
</feature>
<gene>
    <name evidence="2" type="ORF">DVH24_005645</name>
</gene>
<evidence type="ECO:0000256" key="1">
    <source>
        <dbReference type="SAM" id="MobiDB-lite"/>
    </source>
</evidence>
<keyword evidence="3" id="KW-1185">Reference proteome</keyword>
<sequence length="192" mass="21820">MSHLIKTRRAMTSSPNPTTTPTTAATAPAEMDHRPVNPVDLVSPPVPQAQASSTSSVVLPVSALCTHRHPHTTDQIFLHKFSSAFIIKRHARQKDNYEHAKIYSFVGARIHKDTETKSFTQILITYSSKSWLRIFTFHSTLRYAHKHKNRRRIEHFYLALRTKIIVMAVLRWDGSGCTSNMSYSYGGTAREQ</sequence>
<dbReference type="EMBL" id="RDQH01000337">
    <property type="protein sequence ID" value="RXH83392.1"/>
    <property type="molecule type" value="Genomic_DNA"/>
</dbReference>
<dbReference type="AlphaFoldDB" id="A0A498IN42"/>
<evidence type="ECO:0000313" key="3">
    <source>
        <dbReference type="Proteomes" id="UP000290289"/>
    </source>
</evidence>
<reference evidence="2 3" key="1">
    <citation type="submission" date="2018-10" db="EMBL/GenBank/DDBJ databases">
        <title>A high-quality apple genome assembly.</title>
        <authorList>
            <person name="Hu J."/>
        </authorList>
    </citation>
    <scope>NUCLEOTIDE SEQUENCE [LARGE SCALE GENOMIC DNA]</scope>
    <source>
        <strain evidence="3">cv. HFTH1</strain>
        <tissue evidence="2">Young leaf</tissue>
    </source>
</reference>
<protein>
    <submittedName>
        <fullName evidence="2">Uncharacterized protein</fullName>
    </submittedName>
</protein>
<feature type="region of interest" description="Disordered" evidence="1">
    <location>
        <begin position="1"/>
        <end position="37"/>
    </location>
</feature>
<proteinExistence type="predicted"/>